<evidence type="ECO:0000256" key="7">
    <source>
        <dbReference type="ARBA" id="ARBA00022806"/>
    </source>
</evidence>
<dbReference type="GO" id="GO:0009378">
    <property type="term" value="F:four-way junction helicase activity"/>
    <property type="evidence" value="ECO:0007669"/>
    <property type="project" value="TreeGrafter"/>
</dbReference>
<dbReference type="EMBL" id="JNBS01001690">
    <property type="protein sequence ID" value="OQS00722.1"/>
    <property type="molecule type" value="Genomic_DNA"/>
</dbReference>
<gene>
    <name evidence="19" type="ORF">THRCLA_05880</name>
</gene>
<dbReference type="Gene3D" id="3.30.40.10">
    <property type="entry name" value="Zinc/RING finger domain, C3HC4 (zinc finger)"/>
    <property type="match status" value="2"/>
</dbReference>
<dbReference type="InterPro" id="IPR001650">
    <property type="entry name" value="Helicase_C-like"/>
</dbReference>
<dbReference type="CDD" id="cd18033">
    <property type="entry name" value="DEXDc_FANCM"/>
    <property type="match status" value="1"/>
</dbReference>
<evidence type="ECO:0000259" key="15">
    <source>
        <dbReference type="PROSITE" id="PS50199"/>
    </source>
</evidence>
<dbReference type="GO" id="GO:0045003">
    <property type="term" value="P:double-strand break repair via synthesis-dependent strand annealing"/>
    <property type="evidence" value="ECO:0007669"/>
    <property type="project" value="TreeGrafter"/>
</dbReference>
<dbReference type="InterPro" id="IPR006935">
    <property type="entry name" value="Helicase/UvrB_N"/>
</dbReference>
<dbReference type="PROSITE" id="PS50016">
    <property type="entry name" value="ZF_PHD_2"/>
    <property type="match status" value="1"/>
</dbReference>
<keyword evidence="9" id="KW-0067">ATP-binding</keyword>
<keyword evidence="8" id="KW-0862">Zinc</keyword>
<dbReference type="Pfam" id="PF13831">
    <property type="entry name" value="PHD_2"/>
    <property type="match status" value="1"/>
</dbReference>
<feature type="compositionally biased region" description="Polar residues" evidence="12">
    <location>
        <begin position="918"/>
        <end position="936"/>
    </location>
</feature>
<dbReference type="InterPro" id="IPR014001">
    <property type="entry name" value="Helicase_ATP-bd"/>
</dbReference>
<dbReference type="PROSITE" id="PS50135">
    <property type="entry name" value="ZF_ZZ_2"/>
    <property type="match status" value="1"/>
</dbReference>
<keyword evidence="3" id="KW-0479">Metal-binding</keyword>
<dbReference type="SMART" id="SM00490">
    <property type="entry name" value="HELICc"/>
    <property type="match status" value="1"/>
</dbReference>
<evidence type="ECO:0000256" key="10">
    <source>
        <dbReference type="ARBA" id="ARBA00023242"/>
    </source>
</evidence>
<feature type="domain" description="PHD-type" evidence="18">
    <location>
        <begin position="1263"/>
        <end position="1376"/>
    </location>
</feature>
<dbReference type="GO" id="GO:0036297">
    <property type="term" value="P:interstrand cross-link repair"/>
    <property type="evidence" value="ECO:0007669"/>
    <property type="project" value="TreeGrafter"/>
</dbReference>
<evidence type="ECO:0000256" key="2">
    <source>
        <dbReference type="ARBA" id="ARBA00009889"/>
    </source>
</evidence>
<feature type="compositionally biased region" description="Polar residues" evidence="12">
    <location>
        <begin position="1626"/>
        <end position="1642"/>
    </location>
</feature>
<evidence type="ECO:0000313" key="20">
    <source>
        <dbReference type="Proteomes" id="UP000243217"/>
    </source>
</evidence>
<protein>
    <submittedName>
        <fullName evidence="19">DEAD/DEAH box RNA helicase</fullName>
    </submittedName>
</protein>
<dbReference type="Pfam" id="PF04851">
    <property type="entry name" value="ResIII"/>
    <property type="match status" value="1"/>
</dbReference>
<dbReference type="SMART" id="SM00291">
    <property type="entry name" value="ZnF_ZZ"/>
    <property type="match status" value="1"/>
</dbReference>
<dbReference type="Gene3D" id="1.20.1320.20">
    <property type="entry name" value="hef helicase domain"/>
    <property type="match status" value="1"/>
</dbReference>
<evidence type="ECO:0000256" key="9">
    <source>
        <dbReference type="ARBA" id="ARBA00022840"/>
    </source>
</evidence>
<feature type="compositionally biased region" description="Low complexity" evidence="12">
    <location>
        <begin position="77"/>
        <end position="87"/>
    </location>
</feature>
<dbReference type="PROSITE" id="PS01359">
    <property type="entry name" value="ZF_PHD_1"/>
    <property type="match status" value="1"/>
</dbReference>
<dbReference type="PROSITE" id="PS01357">
    <property type="entry name" value="ZF_ZZ_1"/>
    <property type="match status" value="1"/>
</dbReference>
<feature type="compositionally biased region" description="Polar residues" evidence="12">
    <location>
        <begin position="1651"/>
        <end position="1670"/>
    </location>
</feature>
<dbReference type="FunFam" id="3.40.50.300:FF:000861">
    <property type="entry name" value="Fanconi anemia, complementation group M"/>
    <property type="match status" value="1"/>
</dbReference>
<comment type="similarity">
    <text evidence="2">Belongs to the DEAD box helicase family. DEAH subfamily. FANCM sub-subfamily.</text>
</comment>
<dbReference type="PANTHER" id="PTHR14025:SF20">
    <property type="entry name" value="FANCONI ANEMIA GROUP M PROTEIN"/>
    <property type="match status" value="1"/>
</dbReference>
<feature type="domain" description="RanBP2-type" evidence="15">
    <location>
        <begin position="30"/>
        <end position="59"/>
    </location>
</feature>
<dbReference type="InterPro" id="IPR019787">
    <property type="entry name" value="Znf_PHD-finger"/>
</dbReference>
<feature type="region of interest" description="Disordered" evidence="12">
    <location>
        <begin position="76"/>
        <end position="102"/>
    </location>
</feature>
<dbReference type="CDD" id="cd12091">
    <property type="entry name" value="FANCM_ID"/>
    <property type="match status" value="1"/>
</dbReference>
<evidence type="ECO:0000256" key="1">
    <source>
        <dbReference type="ARBA" id="ARBA00004123"/>
    </source>
</evidence>
<evidence type="ECO:0000259" key="13">
    <source>
        <dbReference type="PROSITE" id="PS50016"/>
    </source>
</evidence>
<evidence type="ECO:0000259" key="14">
    <source>
        <dbReference type="PROSITE" id="PS50135"/>
    </source>
</evidence>
<feature type="domain" description="Helicase C-terminal" evidence="17">
    <location>
        <begin position="498"/>
        <end position="664"/>
    </location>
</feature>
<reference evidence="19 20" key="1">
    <citation type="journal article" date="2014" name="Genome Biol. Evol.">
        <title>The secreted proteins of Achlya hypogyna and Thraustotheca clavata identify the ancestral oomycete secretome and reveal gene acquisitions by horizontal gene transfer.</title>
        <authorList>
            <person name="Misner I."/>
            <person name="Blouin N."/>
            <person name="Leonard G."/>
            <person name="Richards T.A."/>
            <person name="Lane C.E."/>
        </authorList>
    </citation>
    <scope>NUCLEOTIDE SEQUENCE [LARGE SCALE GENOMIC DNA]</scope>
    <source>
        <strain evidence="19 20">ATCC 34112</strain>
    </source>
</reference>
<dbReference type="OrthoDB" id="164902at2759"/>
<keyword evidence="4" id="KW-0547">Nucleotide-binding</keyword>
<evidence type="ECO:0000256" key="3">
    <source>
        <dbReference type="ARBA" id="ARBA00022723"/>
    </source>
</evidence>
<dbReference type="InterPro" id="IPR019786">
    <property type="entry name" value="Zinc_finger_PHD-type_CS"/>
</dbReference>
<dbReference type="CDD" id="cd15571">
    <property type="entry name" value="ePHD"/>
    <property type="match status" value="1"/>
</dbReference>
<feature type="domain" description="PHD-type" evidence="13">
    <location>
        <begin position="1208"/>
        <end position="1258"/>
    </location>
</feature>
<feature type="non-terminal residue" evidence="19">
    <location>
        <position position="1818"/>
    </location>
</feature>
<evidence type="ECO:0000256" key="8">
    <source>
        <dbReference type="ARBA" id="ARBA00022833"/>
    </source>
</evidence>
<dbReference type="Pfam" id="PF00271">
    <property type="entry name" value="Helicase_C"/>
    <property type="match status" value="1"/>
</dbReference>
<dbReference type="InterPro" id="IPR013083">
    <property type="entry name" value="Znf_RING/FYVE/PHD"/>
</dbReference>
<dbReference type="SUPFAM" id="SSF57903">
    <property type="entry name" value="FYVE/PHD zinc finger"/>
    <property type="match status" value="1"/>
</dbReference>
<feature type="compositionally biased region" description="Polar residues" evidence="12">
    <location>
        <begin position="1151"/>
        <end position="1163"/>
    </location>
</feature>
<dbReference type="SMART" id="SM00487">
    <property type="entry name" value="DEXDc"/>
    <property type="match status" value="1"/>
</dbReference>
<dbReference type="Pfam" id="PF00569">
    <property type="entry name" value="ZZ"/>
    <property type="match status" value="1"/>
</dbReference>
<dbReference type="GO" id="GO:0016787">
    <property type="term" value="F:hydrolase activity"/>
    <property type="evidence" value="ECO:0007669"/>
    <property type="project" value="UniProtKB-KW"/>
</dbReference>
<dbReference type="InterPro" id="IPR027417">
    <property type="entry name" value="P-loop_NTPase"/>
</dbReference>
<dbReference type="PROSITE" id="PS01358">
    <property type="entry name" value="ZF_RANBP2_1"/>
    <property type="match status" value="1"/>
</dbReference>
<evidence type="ECO:0000259" key="18">
    <source>
        <dbReference type="PROSITE" id="PS51805"/>
    </source>
</evidence>
<feature type="region of interest" description="Disordered" evidence="12">
    <location>
        <begin position="918"/>
        <end position="987"/>
    </location>
</feature>
<dbReference type="GO" id="GO:0005524">
    <property type="term" value="F:ATP binding"/>
    <property type="evidence" value="ECO:0007669"/>
    <property type="project" value="UniProtKB-KW"/>
</dbReference>
<evidence type="ECO:0000256" key="12">
    <source>
        <dbReference type="SAM" id="MobiDB-lite"/>
    </source>
</evidence>
<name>A0A1V9ZRQ8_9STRA</name>
<dbReference type="STRING" id="74557.A0A1V9ZRQ8"/>
<evidence type="ECO:0000259" key="16">
    <source>
        <dbReference type="PROSITE" id="PS51192"/>
    </source>
</evidence>
<feature type="compositionally biased region" description="Polar residues" evidence="12">
    <location>
        <begin position="1113"/>
        <end position="1124"/>
    </location>
</feature>
<dbReference type="InterPro" id="IPR000433">
    <property type="entry name" value="Znf_ZZ"/>
</dbReference>
<dbReference type="Gene3D" id="3.30.60.90">
    <property type="match status" value="1"/>
</dbReference>
<dbReference type="InterPro" id="IPR044749">
    <property type="entry name" value="FANCM_DEXDc"/>
</dbReference>
<organism evidence="19 20">
    <name type="scientific">Thraustotheca clavata</name>
    <dbReference type="NCBI Taxonomy" id="74557"/>
    <lineage>
        <taxon>Eukaryota</taxon>
        <taxon>Sar</taxon>
        <taxon>Stramenopiles</taxon>
        <taxon>Oomycota</taxon>
        <taxon>Saprolegniomycetes</taxon>
        <taxon>Saprolegniales</taxon>
        <taxon>Achlyaceae</taxon>
        <taxon>Thraustotheca</taxon>
    </lineage>
</organism>
<evidence type="ECO:0000313" key="19">
    <source>
        <dbReference type="EMBL" id="OQS00722.1"/>
    </source>
</evidence>
<keyword evidence="7 19" id="KW-0347">Helicase</keyword>
<evidence type="ECO:0000259" key="17">
    <source>
        <dbReference type="PROSITE" id="PS51194"/>
    </source>
</evidence>
<dbReference type="SUPFAM" id="SSF52540">
    <property type="entry name" value="P-loop containing nucleoside triphosphate hydrolases"/>
    <property type="match status" value="1"/>
</dbReference>
<keyword evidence="10" id="KW-0539">Nucleus</keyword>
<evidence type="ECO:0000256" key="11">
    <source>
        <dbReference type="PROSITE-ProRule" id="PRU00228"/>
    </source>
</evidence>
<dbReference type="Gene3D" id="3.40.50.300">
    <property type="entry name" value="P-loop containing nucleotide triphosphate hydrolases"/>
    <property type="match status" value="2"/>
</dbReference>
<dbReference type="GO" id="GO:0005634">
    <property type="term" value="C:nucleus"/>
    <property type="evidence" value="ECO:0007669"/>
    <property type="project" value="UniProtKB-SubCell"/>
</dbReference>
<comment type="subcellular location">
    <subcellularLocation>
        <location evidence="1">Nucleus</location>
    </subcellularLocation>
</comment>
<dbReference type="InterPro" id="IPR001965">
    <property type="entry name" value="Znf_PHD"/>
</dbReference>
<feature type="region of interest" description="Disordered" evidence="12">
    <location>
        <begin position="855"/>
        <end position="898"/>
    </location>
</feature>
<dbReference type="GO" id="GO:0000400">
    <property type="term" value="F:four-way junction DNA binding"/>
    <property type="evidence" value="ECO:0007669"/>
    <property type="project" value="TreeGrafter"/>
</dbReference>
<evidence type="ECO:0000256" key="5">
    <source>
        <dbReference type="ARBA" id="ARBA00022771"/>
    </source>
</evidence>
<feature type="domain" description="Helicase ATP-binding" evidence="16">
    <location>
        <begin position="168"/>
        <end position="336"/>
    </location>
</feature>
<feature type="region of interest" description="Disordered" evidence="12">
    <location>
        <begin position="1617"/>
        <end position="1670"/>
    </location>
</feature>
<dbReference type="Proteomes" id="UP000243217">
    <property type="component" value="Unassembled WGS sequence"/>
</dbReference>
<dbReference type="InterPro" id="IPR039686">
    <property type="entry name" value="FANCM/Mph1-like_ID"/>
</dbReference>
<feature type="domain" description="ZZ-type" evidence="14">
    <location>
        <begin position="1522"/>
        <end position="1576"/>
    </location>
</feature>
<dbReference type="InterPro" id="IPR011011">
    <property type="entry name" value="Znf_FYVE_PHD"/>
</dbReference>
<keyword evidence="5 11" id="KW-0863">Zinc-finger</keyword>
<dbReference type="CDD" id="cd02249">
    <property type="entry name" value="ZZ"/>
    <property type="match status" value="1"/>
</dbReference>
<evidence type="ECO:0000256" key="4">
    <source>
        <dbReference type="ARBA" id="ARBA00022741"/>
    </source>
</evidence>
<dbReference type="SUPFAM" id="SSF57850">
    <property type="entry name" value="RING/U-box"/>
    <property type="match status" value="1"/>
</dbReference>
<dbReference type="GO" id="GO:0043138">
    <property type="term" value="F:3'-5' DNA helicase activity"/>
    <property type="evidence" value="ECO:0007669"/>
    <property type="project" value="InterPro"/>
</dbReference>
<feature type="compositionally biased region" description="Polar residues" evidence="12">
    <location>
        <begin position="1028"/>
        <end position="1043"/>
    </location>
</feature>
<keyword evidence="6" id="KW-0378">Hydrolase</keyword>
<comment type="caution">
    <text evidence="19">The sequence shown here is derived from an EMBL/GenBank/DDBJ whole genome shotgun (WGS) entry which is preliminary data.</text>
</comment>
<dbReference type="CDD" id="cd18801">
    <property type="entry name" value="SF2_C_FANCM_Hef"/>
    <property type="match status" value="1"/>
</dbReference>
<dbReference type="InterPro" id="IPR043145">
    <property type="entry name" value="Znf_ZZ_sf"/>
</dbReference>
<dbReference type="PROSITE" id="PS51192">
    <property type="entry name" value="HELICASE_ATP_BIND_1"/>
    <property type="match status" value="1"/>
</dbReference>
<dbReference type="SMART" id="SM00547">
    <property type="entry name" value="ZnF_RBZ"/>
    <property type="match status" value="1"/>
</dbReference>
<evidence type="ECO:0000256" key="6">
    <source>
        <dbReference type="ARBA" id="ARBA00022801"/>
    </source>
</evidence>
<dbReference type="InterPro" id="IPR034732">
    <property type="entry name" value="EPHD"/>
</dbReference>
<dbReference type="InterPro" id="IPR001876">
    <property type="entry name" value="Znf_RanBP2"/>
</dbReference>
<dbReference type="SMART" id="SM00249">
    <property type="entry name" value="PHD"/>
    <property type="match status" value="2"/>
</dbReference>
<dbReference type="PROSITE" id="PS51805">
    <property type="entry name" value="EPHD"/>
    <property type="match status" value="1"/>
</dbReference>
<sequence>MGTAAPEVEMAERTHTVSAPNVVEQQGTAMEQTWPCPRCTLVNSMQLQACNACGLRRIAPSTGPTASMTSWLGVAKPTPATATSSTTMNRNQSTSSTTRVEQPKPIVPMRQQVLPTSTTNLAAPLRLVSESMILPEESVVLGSKIDRDLASNWIYPSNYPIRTYQQTITRAALFHNTLVCLPTGLGKTLIAAVVIYNFYRWFPQGKIVFMAPTKPLVSQQIQACHDVMPIPQADMAKLQGNVPPARRKQLWAQKRVFFCTPQSLQNDIDRGNCEVSSFVCIVVDEAHRAVGNYAYVMVVKAIAAKISGFRVLALSATPGSKFDVIQEVISNLRISHIECKSGDDPDVKKYTHSRQEEIIKCKMNSEVTSVRTQFLKLFGPILHRLCTSQLFHVRDPDKINRWMIMQARERMRSGQQPPRYRTAEVDFALLISLLHGRDVLTIHGIGNFKTYLDSFMIDRVTGPKKALIDSPDFQALIPLVNAQVGGGKQNINNPKLVQLQSVLHEHFTRHNNGNSSTRAIVFTQYRESVAEIVALLSTMAPLIKVQPFIGQGTAKGKEKGQTQKQQQEIVAKFRNGEFNVLAATCIAEEGLDIGEVDLIVSFDCLTSPVRMIQRMGRTGRKRVGRVVLLVTEGDEEKKLKRSVDAAKSVNRSLTIFKDKFKFVAGPRMVPKDIHPQVLENQMVVPTFQASLIAGKKSKKPVIEEETWRLTEAERQTLEFKFNHQLSNSQNVKMTILPPARLNPKSKPHHFGKSQRSRYYLQLLHAISGRQLSDMEFDIRQDKASQPLPRVVNDVEEALWVSPSLPTVNLQSNNSYSIGSPNTNALEWTINSPELVVNSPEHREAAMDVIDIASSDDETPVLPDQHTKNARTPPRLAKSAGDSMTREEKPKGNPNLTLKPTEKIRMPTLSAQAPEKVMQQTEVKSSNLSTVSTSAITANRKKKTSDTKKSVDPSQKTIEKLFQQQTKVVGSEGTNKRKKLTTPIEEPSNIETKSNLKPLLKSPLDPSASILQQGAQVISWLEELSTAAAESQPSSPVQSIMQPPNVSPPAMATPSKSPLSKPLPRIFIDSPISSPIQVNQCNTDAVPPPPTTDAEVRSPAVKLPSNAPIITSPKPAQSRATPLQSTIRTPLCLPPRPTMTPTPTRRPVQRRINTASPIPQSATKSPLHIDLTSPQLSESKKSPHKLRTPAPNSQIIVYTPDKAPSQSTDEDCQVCGETYSFDCNPILFCDGCNIGVHQECYGVQEVPNGSWFCDFCSKVKKGTKPKCALCPIVKGAYKQTLCKQWVHLQCFLWIPELRVEPMGNTFRLGSLETLDSERFELKCEICKTTDGFGVIQCAHSTCLTAFHVSCGFHAQYTLGQSQAGEDTQFLMYCPTHTSSLQPVLSPSAVFATPEVAQKKSRKRLKQAADISRPKKRRLRANKHLMNQYMELDVGVDGDASSDEDEIDGQEELDNSFISYEEASQVVSPASMMAIYRRRSLSPNLGHYFRSNGIVASLLKESEANESSVQDTSVMDEEDDGTYHHGYSCDGCELNPIQGVRYSCQTCSSYDLCICCYSIRKDIHAENHTFLAIQQPVAPAQTQVSPVSTTAPSATIGLTAEQVDRMQESRRKALEIQRRRQQLSQLSNAQTNAPQQPSGATKSATLAPPPNTPAQAQITAQPKIQHSVQNATQSTVQNTAQLTTPINRLARPSSRPLGLLRLPQATVQPVPSSAMDAPVLSTTENQSIIEIDDDETPSFNLFSIPQVPKPKATFVYHLRLKNAAFIKACGQLDVVSVEDQRVECDLVLGLRIGVNVYAFEQLQRLFQQSTPNSQWITLSA</sequence>
<dbReference type="CDD" id="cd15492">
    <property type="entry name" value="PHD_BRPF_JADE_like"/>
    <property type="match status" value="1"/>
</dbReference>
<keyword evidence="20" id="KW-1185">Reference proteome</keyword>
<dbReference type="GO" id="GO:0008270">
    <property type="term" value="F:zinc ion binding"/>
    <property type="evidence" value="ECO:0007669"/>
    <property type="project" value="UniProtKB-KW"/>
</dbReference>
<feature type="compositionally biased region" description="Polar residues" evidence="12">
    <location>
        <begin position="88"/>
        <end position="100"/>
    </location>
</feature>
<dbReference type="Gene3D" id="2.30.30.380">
    <property type="entry name" value="Zn-finger domain of Sec23/24"/>
    <property type="match status" value="1"/>
</dbReference>
<feature type="region of interest" description="Disordered" evidence="12">
    <location>
        <begin position="1104"/>
        <end position="1188"/>
    </location>
</feature>
<accession>A0A1V9ZRQ8</accession>
<dbReference type="PROSITE" id="PS51194">
    <property type="entry name" value="HELICASE_CTER"/>
    <property type="match status" value="1"/>
</dbReference>
<dbReference type="PANTHER" id="PTHR14025">
    <property type="entry name" value="FANCONI ANEMIA GROUP M FANCM FAMILY MEMBER"/>
    <property type="match status" value="1"/>
</dbReference>
<dbReference type="PROSITE" id="PS50199">
    <property type="entry name" value="ZF_RANBP2_2"/>
    <property type="match status" value="1"/>
</dbReference>
<dbReference type="Pfam" id="PF13832">
    <property type="entry name" value="zf-HC5HC2H_2"/>
    <property type="match status" value="1"/>
</dbReference>
<proteinExistence type="inferred from homology"/>
<feature type="region of interest" description="Disordered" evidence="12">
    <location>
        <begin position="1028"/>
        <end position="1058"/>
    </location>
</feature>